<keyword evidence="4" id="KW-1185">Reference proteome</keyword>
<feature type="domain" description="DUF1553" evidence="2">
    <location>
        <begin position="537"/>
        <end position="770"/>
    </location>
</feature>
<dbReference type="PANTHER" id="PTHR35889:SF3">
    <property type="entry name" value="F-BOX DOMAIN-CONTAINING PROTEIN"/>
    <property type="match status" value="1"/>
</dbReference>
<evidence type="ECO:0000259" key="2">
    <source>
        <dbReference type="Pfam" id="PF07587"/>
    </source>
</evidence>
<protein>
    <submittedName>
        <fullName evidence="3">DUF1549 and DUF1553 domain-containing protein</fullName>
    </submittedName>
</protein>
<reference evidence="3" key="1">
    <citation type="submission" date="2021-11" db="EMBL/GenBank/DDBJ databases">
        <title>Genome sequence.</title>
        <authorList>
            <person name="Sun Q."/>
        </authorList>
    </citation>
    <scope>NUCLEOTIDE SEQUENCE</scope>
    <source>
        <strain evidence="3">JC732</strain>
    </source>
</reference>
<evidence type="ECO:0000313" key="4">
    <source>
        <dbReference type="Proteomes" id="UP001139103"/>
    </source>
</evidence>
<organism evidence="3 4">
    <name type="scientific">Blastopirellula sediminis</name>
    <dbReference type="NCBI Taxonomy" id="2894196"/>
    <lineage>
        <taxon>Bacteria</taxon>
        <taxon>Pseudomonadati</taxon>
        <taxon>Planctomycetota</taxon>
        <taxon>Planctomycetia</taxon>
        <taxon>Pirellulales</taxon>
        <taxon>Pirellulaceae</taxon>
        <taxon>Blastopirellula</taxon>
    </lineage>
</organism>
<name>A0A9X1MK37_9BACT</name>
<dbReference type="InterPro" id="IPR022655">
    <property type="entry name" value="DUF1553"/>
</dbReference>
<dbReference type="EMBL" id="JAJKFT010000004">
    <property type="protein sequence ID" value="MCC9628623.1"/>
    <property type="molecule type" value="Genomic_DNA"/>
</dbReference>
<dbReference type="Proteomes" id="UP001139103">
    <property type="component" value="Unassembled WGS sequence"/>
</dbReference>
<dbReference type="AlphaFoldDB" id="A0A9X1MK37"/>
<dbReference type="Pfam" id="PF07583">
    <property type="entry name" value="PSCyt2"/>
    <property type="match status" value="1"/>
</dbReference>
<sequence length="798" mass="90714">MKRLLVAFVGIVCLLAGALESVRSETLPAKGDQPFFKDPSQVPDFQRHVIPLLGRLGCNGRSCHGSFQGQGGFRLSLFGFDFRMDLAGLTADDRIDRAHAADSLVLQKGTLQIDHEGGRRFEVGSWEHGLLQRWIESGAKGIAVPSKLSRLEVTPDEVVFHSNGASAALQVIAVWENGDRENVTELCRFRTNDDSVVSVDGSGVMTSQGVGDTHVVVFYDNGIAAVPVMRPRDASLKLSSHQTLAPGIDYFVNEKLDKLGIIPSDICTDAEFLRRVSIDLTGTLPTPDEVTRFLADASPEKRQRKIDELLNRPAYAAWWANKLCDFSGCNPQQQAELGQETSVQWYMWTYKRLLENAPYDELVRRIVLAEGRQQGQSYEEYAREMSSYYREQDPQDFADREFMPHYWTRRSMQKPEDAAQAFAHNFLGVRLQCAQCHKHPFAPWTQDDFKQFARFFEPIKFGVQSPDENRYREIAKTVGLNVSDKNGAPIRDDVLRHARKGRVIPWRELYVADRNSEVNLDLLRSRKISLAPELDPRTPIMEWMLEPENSYFAKAFVNRVWAGYFHVGIVDPPDDLNPANPPSHPKLLDWLTQGFVESGYDMKWLHRTIASSDAYQRSWKPNETNEEDRRNFSRAIPRRLPAEIVYDSVKQSLAASDQQQEVRTDLSRRAIGHLSMRLAGTYAMQVFGKPDRAVNCDCERSNQSTLLQSIFLQNDPLIDQRLEGSGWLEELSRQEESLTKADHPALVREAWLRTVCRLPSPDEETRALQHLSSAESTVDGMRDLLWALLNTKEYILNK</sequence>
<evidence type="ECO:0000313" key="3">
    <source>
        <dbReference type="EMBL" id="MCC9628623.1"/>
    </source>
</evidence>
<dbReference type="Pfam" id="PF07587">
    <property type="entry name" value="PSD1"/>
    <property type="match status" value="1"/>
</dbReference>
<dbReference type="PANTHER" id="PTHR35889">
    <property type="entry name" value="CYCLOINULO-OLIGOSACCHARIDE FRUCTANOTRANSFERASE-RELATED"/>
    <property type="match status" value="1"/>
</dbReference>
<evidence type="ECO:0000259" key="1">
    <source>
        <dbReference type="Pfam" id="PF07583"/>
    </source>
</evidence>
<comment type="caution">
    <text evidence="3">The sequence shown here is derived from an EMBL/GenBank/DDBJ whole genome shotgun (WGS) entry which is preliminary data.</text>
</comment>
<dbReference type="InterPro" id="IPR011444">
    <property type="entry name" value="DUF1549"/>
</dbReference>
<feature type="domain" description="DUF1549" evidence="1">
    <location>
        <begin position="248"/>
        <end position="459"/>
    </location>
</feature>
<dbReference type="RefSeq" id="WP_230218036.1">
    <property type="nucleotide sequence ID" value="NZ_JAJKFT010000004.1"/>
</dbReference>
<dbReference type="Gene3D" id="2.60.40.1080">
    <property type="match status" value="1"/>
</dbReference>
<dbReference type="InterPro" id="IPR008964">
    <property type="entry name" value="Invasin/intimin_cell_adhesion"/>
</dbReference>
<accession>A0A9X1MK37</accession>
<proteinExistence type="predicted"/>
<dbReference type="SUPFAM" id="SSF49373">
    <property type="entry name" value="Invasin/intimin cell-adhesion fragments"/>
    <property type="match status" value="1"/>
</dbReference>
<gene>
    <name evidence="3" type="ORF">LOC68_09455</name>
</gene>